<accession>A0A918RFW0</accession>
<proteinExistence type="predicted"/>
<keyword evidence="4" id="KW-1185">Reference proteome</keyword>
<gene>
    <name evidence="3" type="ORF">GCM10010389_40710</name>
</gene>
<keyword evidence="2" id="KW-0472">Membrane</keyword>
<protein>
    <submittedName>
        <fullName evidence="3">Uncharacterized protein</fullName>
    </submittedName>
</protein>
<keyword evidence="2" id="KW-0812">Transmembrane</keyword>
<dbReference type="AlphaFoldDB" id="A0A918RFW0"/>
<keyword evidence="2" id="KW-1133">Transmembrane helix</keyword>
<dbReference type="EMBL" id="BMWH01000017">
    <property type="protein sequence ID" value="GGZ97386.1"/>
    <property type="molecule type" value="Genomic_DNA"/>
</dbReference>
<comment type="caution">
    <text evidence="3">The sequence shown here is derived from an EMBL/GenBank/DDBJ whole genome shotgun (WGS) entry which is preliminary data.</text>
</comment>
<reference evidence="3" key="2">
    <citation type="submission" date="2020-09" db="EMBL/GenBank/DDBJ databases">
        <authorList>
            <person name="Sun Q."/>
            <person name="Ohkuma M."/>
        </authorList>
    </citation>
    <scope>NUCLEOTIDE SEQUENCE</scope>
    <source>
        <strain evidence="3">JCM 5016</strain>
    </source>
</reference>
<evidence type="ECO:0000256" key="1">
    <source>
        <dbReference type="SAM" id="MobiDB-lite"/>
    </source>
</evidence>
<feature type="transmembrane region" description="Helical" evidence="2">
    <location>
        <begin position="36"/>
        <end position="57"/>
    </location>
</feature>
<feature type="region of interest" description="Disordered" evidence="1">
    <location>
        <begin position="1"/>
        <end position="23"/>
    </location>
</feature>
<organism evidence="3 4">
    <name type="scientific">Streptomyces echinoruber</name>
    <dbReference type="NCBI Taxonomy" id="68898"/>
    <lineage>
        <taxon>Bacteria</taxon>
        <taxon>Bacillati</taxon>
        <taxon>Actinomycetota</taxon>
        <taxon>Actinomycetes</taxon>
        <taxon>Kitasatosporales</taxon>
        <taxon>Streptomycetaceae</taxon>
        <taxon>Streptomyces</taxon>
    </lineage>
</organism>
<evidence type="ECO:0000313" key="4">
    <source>
        <dbReference type="Proteomes" id="UP000623010"/>
    </source>
</evidence>
<sequence length="75" mass="7750">MAALDQSVRDEEDQWPGRGVDLPGRQVRQAEPEKGAVFALAVLGAGATAGGLLLFSLRPRSGIGRARPGPGPPTC</sequence>
<reference evidence="3" key="1">
    <citation type="journal article" date="2014" name="Int. J. Syst. Evol. Microbiol.">
        <title>Complete genome sequence of Corynebacterium casei LMG S-19264T (=DSM 44701T), isolated from a smear-ripened cheese.</title>
        <authorList>
            <consortium name="US DOE Joint Genome Institute (JGI-PGF)"/>
            <person name="Walter F."/>
            <person name="Albersmeier A."/>
            <person name="Kalinowski J."/>
            <person name="Ruckert C."/>
        </authorList>
    </citation>
    <scope>NUCLEOTIDE SEQUENCE</scope>
    <source>
        <strain evidence="3">JCM 5016</strain>
    </source>
</reference>
<dbReference type="Proteomes" id="UP000623010">
    <property type="component" value="Unassembled WGS sequence"/>
</dbReference>
<evidence type="ECO:0000313" key="3">
    <source>
        <dbReference type="EMBL" id="GGZ97386.1"/>
    </source>
</evidence>
<name>A0A918RFW0_9ACTN</name>
<evidence type="ECO:0000256" key="2">
    <source>
        <dbReference type="SAM" id="Phobius"/>
    </source>
</evidence>